<dbReference type="PIRSF" id="PIRSF016578">
    <property type="entry name" value="HsaA"/>
    <property type="match status" value="1"/>
</dbReference>
<dbReference type="PANTHER" id="PTHR43884:SF12">
    <property type="entry name" value="ISOVALERYL-COA DEHYDROGENASE, MITOCHONDRIAL-RELATED"/>
    <property type="match status" value="1"/>
</dbReference>
<evidence type="ECO:0000256" key="4">
    <source>
        <dbReference type="ARBA" id="ARBA00022827"/>
    </source>
</evidence>
<keyword evidence="5" id="KW-0560">Oxidoreductase</keyword>
<name>A0ABS5EQ66_9PROT</name>
<keyword evidence="3 5" id="KW-0285">Flavoprotein</keyword>
<evidence type="ECO:0000259" key="7">
    <source>
        <dbReference type="Pfam" id="PF02770"/>
    </source>
</evidence>
<dbReference type="SUPFAM" id="SSF56645">
    <property type="entry name" value="Acyl-CoA dehydrogenase NM domain-like"/>
    <property type="match status" value="1"/>
</dbReference>
<dbReference type="InterPro" id="IPR009075">
    <property type="entry name" value="AcylCo_DH/oxidase_C"/>
</dbReference>
<gene>
    <name evidence="9" type="ORF">GXW78_26210</name>
</gene>
<evidence type="ECO:0000256" key="3">
    <source>
        <dbReference type="ARBA" id="ARBA00022630"/>
    </source>
</evidence>
<evidence type="ECO:0000256" key="2">
    <source>
        <dbReference type="ARBA" id="ARBA00009347"/>
    </source>
</evidence>
<sequence length="388" mass="42573">MAEMLLNPHPEIREAVNRICAGFDVNYWRRCEEEGRVATEFFEAIRDAGWLGITMPEEYGGAGLGMTAAATLMQTISECGAGWTGATAVHGFIFGPHALVVHGTKEQRDRFLPPLVTGAERPCFAVTEPNTGLDTTRAKTRAVRDGGIYRLSGEKVWITGAAVADRMLILARTTPIEQTARPMDGLSLFYTAIDRRYMEIRPLPKHGVNSMASCQLFIDDLPVPVEDRIGEEGKGFRYLLDSINPERILVAAEAIGLGRAALSRAATYARERIVFDRPIGQNQAIQHPLAKNWIELEAANLMTFKAAALYDAGQPCGAEANAAKYLAAEAGHDACRQAVITHGGFGYSKEFHVERMLREIMIPVLAPVGQQLVLSYVAERVLNLPKSY</sequence>
<dbReference type="Gene3D" id="2.40.110.10">
    <property type="entry name" value="Butyryl-CoA Dehydrogenase, subunit A, domain 2"/>
    <property type="match status" value="1"/>
</dbReference>
<protein>
    <submittedName>
        <fullName evidence="9">Acyl-CoA/acyl-ACP dehydrogenase</fullName>
    </submittedName>
</protein>
<keyword evidence="10" id="KW-1185">Reference proteome</keyword>
<dbReference type="EMBL" id="JAAEDI010000042">
    <property type="protein sequence ID" value="MBR0653177.1"/>
    <property type="molecule type" value="Genomic_DNA"/>
</dbReference>
<evidence type="ECO:0000256" key="5">
    <source>
        <dbReference type="RuleBase" id="RU362125"/>
    </source>
</evidence>
<evidence type="ECO:0000256" key="1">
    <source>
        <dbReference type="ARBA" id="ARBA00001974"/>
    </source>
</evidence>
<dbReference type="Pfam" id="PF00441">
    <property type="entry name" value="Acyl-CoA_dh_1"/>
    <property type="match status" value="1"/>
</dbReference>
<comment type="similarity">
    <text evidence="2 5">Belongs to the acyl-CoA dehydrogenase family.</text>
</comment>
<keyword evidence="4 5" id="KW-0274">FAD</keyword>
<dbReference type="InterPro" id="IPR046373">
    <property type="entry name" value="Acyl-CoA_Oxase/DH_mid-dom_sf"/>
</dbReference>
<reference evidence="10" key="1">
    <citation type="journal article" date="2021" name="Syst. Appl. Microbiol.">
        <title>Roseomonas hellenica sp. nov., isolated from roots of wild-growing Alkanna tinctoria.</title>
        <authorList>
            <person name="Rat A."/>
            <person name="Naranjo H.D."/>
            <person name="Lebbe L."/>
            <person name="Cnockaert M."/>
            <person name="Krigas N."/>
            <person name="Grigoriadou K."/>
            <person name="Maloupa E."/>
            <person name="Willems A."/>
        </authorList>
    </citation>
    <scope>NUCLEOTIDE SEQUENCE [LARGE SCALE GENOMIC DNA]</scope>
    <source>
        <strain evidence="10">LMG 31159</strain>
    </source>
</reference>
<evidence type="ECO:0000259" key="6">
    <source>
        <dbReference type="Pfam" id="PF00441"/>
    </source>
</evidence>
<dbReference type="Gene3D" id="1.10.540.10">
    <property type="entry name" value="Acyl-CoA dehydrogenase/oxidase, N-terminal domain"/>
    <property type="match status" value="1"/>
</dbReference>
<feature type="domain" description="Acyl-CoA oxidase/dehydrogenase middle" evidence="7">
    <location>
        <begin position="123"/>
        <end position="220"/>
    </location>
</feature>
<accession>A0ABS5EQ66</accession>
<dbReference type="Pfam" id="PF02771">
    <property type="entry name" value="Acyl-CoA_dh_N"/>
    <property type="match status" value="1"/>
</dbReference>
<dbReference type="InterPro" id="IPR036250">
    <property type="entry name" value="AcylCo_DH-like_C"/>
</dbReference>
<proteinExistence type="inferred from homology"/>
<dbReference type="Pfam" id="PF02770">
    <property type="entry name" value="Acyl-CoA_dh_M"/>
    <property type="match status" value="1"/>
</dbReference>
<dbReference type="InterPro" id="IPR009100">
    <property type="entry name" value="AcylCoA_DH/oxidase_NM_dom_sf"/>
</dbReference>
<dbReference type="Proteomes" id="UP000698752">
    <property type="component" value="Unassembled WGS sequence"/>
</dbReference>
<comment type="cofactor">
    <cofactor evidence="1 5">
        <name>FAD</name>
        <dbReference type="ChEBI" id="CHEBI:57692"/>
    </cofactor>
</comment>
<dbReference type="PANTHER" id="PTHR43884">
    <property type="entry name" value="ACYL-COA DEHYDROGENASE"/>
    <property type="match status" value="1"/>
</dbReference>
<evidence type="ECO:0000313" key="10">
    <source>
        <dbReference type="Proteomes" id="UP000698752"/>
    </source>
</evidence>
<feature type="domain" description="Acyl-CoA dehydrogenase/oxidase C-terminal" evidence="6">
    <location>
        <begin position="233"/>
        <end position="362"/>
    </location>
</feature>
<dbReference type="RefSeq" id="WP_246522653.1">
    <property type="nucleotide sequence ID" value="NZ_JAAEDI010000042.1"/>
</dbReference>
<evidence type="ECO:0000259" key="8">
    <source>
        <dbReference type="Pfam" id="PF02771"/>
    </source>
</evidence>
<evidence type="ECO:0000313" key="9">
    <source>
        <dbReference type="EMBL" id="MBR0653177.1"/>
    </source>
</evidence>
<dbReference type="InterPro" id="IPR037069">
    <property type="entry name" value="AcylCoA_DH/ox_N_sf"/>
</dbReference>
<dbReference type="InterPro" id="IPR006091">
    <property type="entry name" value="Acyl-CoA_Oxase/DH_mid-dom"/>
</dbReference>
<feature type="domain" description="Acyl-CoA dehydrogenase/oxidase N-terminal" evidence="8">
    <location>
        <begin position="9"/>
        <end position="118"/>
    </location>
</feature>
<organism evidence="9 10">
    <name type="scientific">Neoroseomonas terrae</name>
    <dbReference type="NCBI Taxonomy" id="424799"/>
    <lineage>
        <taxon>Bacteria</taxon>
        <taxon>Pseudomonadati</taxon>
        <taxon>Pseudomonadota</taxon>
        <taxon>Alphaproteobacteria</taxon>
        <taxon>Acetobacterales</taxon>
        <taxon>Acetobacteraceae</taxon>
        <taxon>Neoroseomonas</taxon>
    </lineage>
</organism>
<dbReference type="Gene3D" id="1.20.140.10">
    <property type="entry name" value="Butyryl-CoA Dehydrogenase, subunit A, domain 3"/>
    <property type="match status" value="1"/>
</dbReference>
<comment type="caution">
    <text evidence="9">The sequence shown here is derived from an EMBL/GenBank/DDBJ whole genome shotgun (WGS) entry which is preliminary data.</text>
</comment>
<dbReference type="InterPro" id="IPR013786">
    <property type="entry name" value="AcylCoA_DH/ox_N"/>
</dbReference>
<dbReference type="SUPFAM" id="SSF47203">
    <property type="entry name" value="Acyl-CoA dehydrogenase C-terminal domain-like"/>
    <property type="match status" value="1"/>
</dbReference>